<dbReference type="EMBL" id="UINC01214602">
    <property type="protein sequence ID" value="SVE39907.1"/>
    <property type="molecule type" value="Genomic_DNA"/>
</dbReference>
<sequence length="47" mass="5263">MEYLGEYKDGKKHGKGRYTWSDGGIYIGNWKDGKEHGHGTYTSPVGT</sequence>
<evidence type="ECO:0008006" key="4">
    <source>
        <dbReference type="Google" id="ProtNLM"/>
    </source>
</evidence>
<accession>A0A383D5R5</accession>
<dbReference type="PANTHER" id="PTHR23084">
    <property type="entry name" value="PHOSPHATIDYLINOSITOL-4-PHOSPHATE 5-KINASE RELATED"/>
    <property type="match status" value="1"/>
</dbReference>
<dbReference type="SUPFAM" id="SSF82185">
    <property type="entry name" value="Histone H3 K4-specific methyltransferase SET7/9 N-terminal domain"/>
    <property type="match status" value="1"/>
</dbReference>
<reference evidence="3" key="1">
    <citation type="submission" date="2018-05" db="EMBL/GenBank/DDBJ databases">
        <authorList>
            <person name="Lanie J.A."/>
            <person name="Ng W.-L."/>
            <person name="Kazmierczak K.M."/>
            <person name="Andrzejewski T.M."/>
            <person name="Davidsen T.M."/>
            <person name="Wayne K.J."/>
            <person name="Tettelin H."/>
            <person name="Glass J.I."/>
            <person name="Rusch D."/>
            <person name="Podicherti R."/>
            <person name="Tsui H.-C.T."/>
            <person name="Winkler M.E."/>
        </authorList>
    </citation>
    <scope>NUCLEOTIDE SEQUENCE</scope>
</reference>
<name>A0A383D5R5_9ZZZZ</name>
<dbReference type="SMART" id="SM00698">
    <property type="entry name" value="MORN"/>
    <property type="match status" value="2"/>
</dbReference>
<feature type="region of interest" description="Disordered" evidence="2">
    <location>
        <begin position="1"/>
        <end position="21"/>
    </location>
</feature>
<organism evidence="3">
    <name type="scientific">marine metagenome</name>
    <dbReference type="NCBI Taxonomy" id="408172"/>
    <lineage>
        <taxon>unclassified sequences</taxon>
        <taxon>metagenomes</taxon>
        <taxon>ecological metagenomes</taxon>
    </lineage>
</organism>
<gene>
    <name evidence="3" type="ORF">METZ01_LOCUS492761</name>
</gene>
<evidence type="ECO:0000313" key="3">
    <source>
        <dbReference type="EMBL" id="SVE39907.1"/>
    </source>
</evidence>
<keyword evidence="1" id="KW-0677">Repeat</keyword>
<dbReference type="Gene3D" id="2.20.110.10">
    <property type="entry name" value="Histone H3 K4-specific methyltransferase SET7/9 N-terminal domain"/>
    <property type="match status" value="1"/>
</dbReference>
<proteinExistence type="predicted"/>
<protein>
    <recommendedName>
        <fullName evidence="4">MORN repeat-containing protein</fullName>
    </recommendedName>
</protein>
<dbReference type="AlphaFoldDB" id="A0A383D5R5"/>
<dbReference type="Pfam" id="PF02493">
    <property type="entry name" value="MORN"/>
    <property type="match status" value="2"/>
</dbReference>
<feature type="non-terminal residue" evidence="3">
    <location>
        <position position="47"/>
    </location>
</feature>
<dbReference type="InterPro" id="IPR003409">
    <property type="entry name" value="MORN"/>
</dbReference>
<dbReference type="PANTHER" id="PTHR23084:SF263">
    <property type="entry name" value="MORN REPEAT-CONTAINING PROTEIN 1"/>
    <property type="match status" value="1"/>
</dbReference>
<evidence type="ECO:0000256" key="1">
    <source>
        <dbReference type="ARBA" id="ARBA00022737"/>
    </source>
</evidence>
<evidence type="ECO:0000256" key="2">
    <source>
        <dbReference type="SAM" id="MobiDB-lite"/>
    </source>
</evidence>